<dbReference type="InterPro" id="IPR004604">
    <property type="entry name" value="DNA_recomb/repair_RecN"/>
</dbReference>
<dbReference type="InterPro" id="IPR027417">
    <property type="entry name" value="P-loop_NTPase"/>
</dbReference>
<evidence type="ECO:0000256" key="2">
    <source>
        <dbReference type="ARBA" id="ARBA00009441"/>
    </source>
</evidence>
<name>A0ABY7M4P2_9CHLR</name>
<dbReference type="RefSeq" id="WP_270056036.1">
    <property type="nucleotide sequence ID" value="NZ_CP115149.1"/>
</dbReference>
<evidence type="ECO:0000256" key="9">
    <source>
        <dbReference type="PIRNR" id="PIRNR003128"/>
    </source>
</evidence>
<dbReference type="EMBL" id="CP115149">
    <property type="protein sequence ID" value="WBL35510.1"/>
    <property type="molecule type" value="Genomic_DNA"/>
</dbReference>
<dbReference type="SUPFAM" id="SSF52540">
    <property type="entry name" value="P-loop containing nucleoside triphosphate hydrolases"/>
    <property type="match status" value="1"/>
</dbReference>
<keyword evidence="4" id="KW-0547">Nucleotide-binding</keyword>
<protein>
    <recommendedName>
        <fullName evidence="3 9">DNA repair protein RecN</fullName>
    </recommendedName>
    <alternativeName>
        <fullName evidence="8 9">Recombination protein N</fullName>
    </alternativeName>
</protein>
<comment type="function">
    <text evidence="1 9">May be involved in recombinational repair of damaged DNA.</text>
</comment>
<evidence type="ECO:0000256" key="7">
    <source>
        <dbReference type="ARBA" id="ARBA00023204"/>
    </source>
</evidence>
<dbReference type="PANTHER" id="PTHR11059">
    <property type="entry name" value="DNA REPAIR PROTEIN RECN"/>
    <property type="match status" value="1"/>
</dbReference>
<dbReference type="Proteomes" id="UP001212803">
    <property type="component" value="Chromosome"/>
</dbReference>
<evidence type="ECO:0000256" key="5">
    <source>
        <dbReference type="ARBA" id="ARBA00022763"/>
    </source>
</evidence>
<evidence type="ECO:0000259" key="10">
    <source>
        <dbReference type="Pfam" id="PF02463"/>
    </source>
</evidence>
<evidence type="ECO:0000256" key="4">
    <source>
        <dbReference type="ARBA" id="ARBA00022741"/>
    </source>
</evidence>
<organism evidence="11 12">
    <name type="scientific">Tepidiforma flava</name>
    <dbReference type="NCBI Taxonomy" id="3004094"/>
    <lineage>
        <taxon>Bacteria</taxon>
        <taxon>Bacillati</taxon>
        <taxon>Chloroflexota</taxon>
        <taxon>Tepidiformia</taxon>
        <taxon>Tepidiformales</taxon>
        <taxon>Tepidiformaceae</taxon>
        <taxon>Tepidiforma</taxon>
    </lineage>
</organism>
<feature type="domain" description="RecF/RecN/SMC N-terminal" evidence="10">
    <location>
        <begin position="1"/>
        <end position="519"/>
    </location>
</feature>
<evidence type="ECO:0000313" key="12">
    <source>
        <dbReference type="Proteomes" id="UP001212803"/>
    </source>
</evidence>
<accession>A0ABY7M4P2</accession>
<evidence type="ECO:0000256" key="6">
    <source>
        <dbReference type="ARBA" id="ARBA00022840"/>
    </source>
</evidence>
<comment type="similarity">
    <text evidence="2 9">Belongs to the RecN family.</text>
</comment>
<keyword evidence="5 9" id="KW-0227">DNA damage</keyword>
<keyword evidence="7 9" id="KW-0234">DNA repair</keyword>
<proteinExistence type="inferred from homology"/>
<evidence type="ECO:0000256" key="1">
    <source>
        <dbReference type="ARBA" id="ARBA00003618"/>
    </source>
</evidence>
<evidence type="ECO:0000313" key="11">
    <source>
        <dbReference type="EMBL" id="WBL35510.1"/>
    </source>
</evidence>
<dbReference type="Gene3D" id="3.40.50.300">
    <property type="entry name" value="P-loop containing nucleotide triphosphate hydrolases"/>
    <property type="match status" value="2"/>
</dbReference>
<sequence length="564" mass="59653">MLERLEISSFAVARDVALDLRPGLTVFTGETGAGKSLIVDAIAFVFGARMGRDVIAAGAERATVRARLARGGRAVTVERTLTIAGRSAYRIDGEPARLEDVRALAEGFLDIHGQSEQLAILRPAVQLAALDAFAGLQDERAALAAIVRDLRDVRRRLHALRTDARERERLLERLGFEVAEIDEAALTPGEDDALRAEQARLGSAARLREEAERALAALDEPAAGEALAAVRAITARDPSAADLADAAGIFETAAADLRRALRAYRDTLEEDPERLAFVAERLDRIARLLRKYGDTIEAVLAYRDEAAARLADLSGAEASASELEAAEARLLAELAERAGALSRARRAAAGRLAAAIADELQGLAMGGARLAVAFTCEDDPAGPAVALPDFDVVAGETGPGPEAELEPVPRAFTETGVDRVEFLASFNPGEPPRPLSAVASGGETSRFLLALTVALGQASEGRLEVLDEVDEGVGGRTGAVVGRALRRLARRHQVLCITHLPQVAAFADTHCVVEKRTDGRRTWSEVREVAGEDRRAELASMLGGVTPANLAAADELLASAAAPA</sequence>
<dbReference type="Pfam" id="PF02463">
    <property type="entry name" value="SMC_N"/>
    <property type="match status" value="1"/>
</dbReference>
<dbReference type="InterPro" id="IPR003395">
    <property type="entry name" value="RecF/RecN/SMC_N"/>
</dbReference>
<keyword evidence="12" id="KW-1185">Reference proteome</keyword>
<dbReference type="CDD" id="cd03241">
    <property type="entry name" value="ABC_RecN"/>
    <property type="match status" value="1"/>
</dbReference>
<keyword evidence="6" id="KW-0067">ATP-binding</keyword>
<dbReference type="PIRSF" id="PIRSF003128">
    <property type="entry name" value="RecN"/>
    <property type="match status" value="1"/>
</dbReference>
<gene>
    <name evidence="11" type="primary">recN</name>
    <name evidence="11" type="ORF">O0235_12090</name>
</gene>
<dbReference type="NCBIfam" id="TIGR00634">
    <property type="entry name" value="recN"/>
    <property type="match status" value="1"/>
</dbReference>
<dbReference type="PANTHER" id="PTHR11059:SF0">
    <property type="entry name" value="DNA REPAIR PROTEIN RECN"/>
    <property type="match status" value="1"/>
</dbReference>
<reference evidence="11 12" key="1">
    <citation type="journal article" date="2023" name="ISME J.">
        <title>Thermophilic Dehalococcoidia with unusual traits shed light on an unexpected past.</title>
        <authorList>
            <person name="Palmer M."/>
            <person name="Covington J.K."/>
            <person name="Zhou E.M."/>
            <person name="Thomas S.C."/>
            <person name="Habib N."/>
            <person name="Seymour C.O."/>
            <person name="Lai D."/>
            <person name="Johnston J."/>
            <person name="Hashimi A."/>
            <person name="Jiao J.Y."/>
            <person name="Muok A.R."/>
            <person name="Liu L."/>
            <person name="Xian W.D."/>
            <person name="Zhi X.Y."/>
            <person name="Li M.M."/>
            <person name="Silva L.P."/>
            <person name="Bowen B.P."/>
            <person name="Louie K."/>
            <person name="Briegel A."/>
            <person name="Pett-Ridge J."/>
            <person name="Weber P.K."/>
            <person name="Tocheva E.I."/>
            <person name="Woyke T."/>
            <person name="Northen T.R."/>
            <person name="Mayali X."/>
            <person name="Li W.J."/>
            <person name="Hedlund B.P."/>
        </authorList>
    </citation>
    <scope>NUCLEOTIDE SEQUENCE [LARGE SCALE GENOMIC DNA]</scope>
    <source>
        <strain evidence="11 12">YIM 72310</strain>
    </source>
</reference>
<evidence type="ECO:0000256" key="3">
    <source>
        <dbReference type="ARBA" id="ARBA00021315"/>
    </source>
</evidence>
<evidence type="ECO:0000256" key="8">
    <source>
        <dbReference type="ARBA" id="ARBA00033408"/>
    </source>
</evidence>